<gene>
    <name evidence="1" type="ORF">MLD38_035347</name>
</gene>
<comment type="caution">
    <text evidence="1">The sequence shown here is derived from an EMBL/GenBank/DDBJ whole genome shotgun (WGS) entry which is preliminary data.</text>
</comment>
<dbReference type="Proteomes" id="UP001057402">
    <property type="component" value="Chromosome 11"/>
</dbReference>
<name>A0ACB9LH04_9MYRT</name>
<sequence length="99" mass="10496">MCSLWMSVLHSFLSSLCLEEPNIVSCPHTKKNKSKENKQQAAAAFLPPSTSPISIPSPPLPLSLQSANPSSKRLLLSPPPSLVGGSLGRGLFAVCKFVP</sequence>
<evidence type="ECO:0000313" key="2">
    <source>
        <dbReference type="Proteomes" id="UP001057402"/>
    </source>
</evidence>
<protein>
    <submittedName>
        <fullName evidence="1">Uncharacterized protein</fullName>
    </submittedName>
</protein>
<keyword evidence="2" id="KW-1185">Reference proteome</keyword>
<proteinExistence type="predicted"/>
<organism evidence="1 2">
    <name type="scientific">Melastoma candidum</name>
    <dbReference type="NCBI Taxonomy" id="119954"/>
    <lineage>
        <taxon>Eukaryota</taxon>
        <taxon>Viridiplantae</taxon>
        <taxon>Streptophyta</taxon>
        <taxon>Embryophyta</taxon>
        <taxon>Tracheophyta</taxon>
        <taxon>Spermatophyta</taxon>
        <taxon>Magnoliopsida</taxon>
        <taxon>eudicotyledons</taxon>
        <taxon>Gunneridae</taxon>
        <taxon>Pentapetalae</taxon>
        <taxon>rosids</taxon>
        <taxon>malvids</taxon>
        <taxon>Myrtales</taxon>
        <taxon>Melastomataceae</taxon>
        <taxon>Melastomatoideae</taxon>
        <taxon>Melastomateae</taxon>
        <taxon>Melastoma</taxon>
    </lineage>
</organism>
<reference evidence="2" key="1">
    <citation type="journal article" date="2023" name="Front. Plant Sci.">
        <title>Chromosomal-level genome assembly of Melastoma candidum provides insights into trichome evolution.</title>
        <authorList>
            <person name="Zhong Y."/>
            <person name="Wu W."/>
            <person name="Sun C."/>
            <person name="Zou P."/>
            <person name="Liu Y."/>
            <person name="Dai S."/>
            <person name="Zhou R."/>
        </authorList>
    </citation>
    <scope>NUCLEOTIDE SEQUENCE [LARGE SCALE GENOMIC DNA]</scope>
</reference>
<dbReference type="EMBL" id="CM042890">
    <property type="protein sequence ID" value="KAI4310364.1"/>
    <property type="molecule type" value="Genomic_DNA"/>
</dbReference>
<accession>A0ACB9LH04</accession>
<evidence type="ECO:0000313" key="1">
    <source>
        <dbReference type="EMBL" id="KAI4310364.1"/>
    </source>
</evidence>